<proteinExistence type="inferred from homology"/>
<comment type="similarity">
    <text evidence="7">Belongs to the adenylate kinase family. AK6 subfamily.</text>
</comment>
<evidence type="ECO:0000256" key="6">
    <source>
        <dbReference type="ARBA" id="ARBA00022840"/>
    </source>
</evidence>
<comment type="subcellular location">
    <subcellularLocation>
        <location evidence="7">Cytoplasm</location>
    </subcellularLocation>
    <subcellularLocation>
        <location evidence="7">Nucleus</location>
    </subcellularLocation>
</comment>
<dbReference type="EMBL" id="CAWUON010000032">
    <property type="protein sequence ID" value="CAK7267927.1"/>
    <property type="molecule type" value="Genomic_DNA"/>
</dbReference>
<comment type="caution">
    <text evidence="8">The sequence shown here is derived from an EMBL/GenBank/DDBJ whole genome shotgun (WGS) entry which is preliminary data.</text>
</comment>
<keyword evidence="4 7" id="KW-0547">Nucleotide-binding</keyword>
<sequence length="261" mass="28576">MATARTGKLFAYISIQNIIGTFAQAAFWLQYCVTDRPATRYWDLSSKSSKLSSSIGGRGNVMADDAPVEHARRNPNIIITGTPGTGKTTHCEALAARIAAAADGTGPESDAALAELRHIAVNDVVRDGNCHDGWDAAYQSWLVDEDKLLDALEPDMTSARGGCIVDWHACDLFPASWVDLVVVLTADTEPLYDRLALRNYPEAKMQENIDAEIMQVLLAEAHDAYEPEIVVELASNTPDDMEANVDRIAAWVTQWRKDRGV</sequence>
<comment type="catalytic activity">
    <reaction evidence="7">
        <text>AMP + ATP = 2 ADP</text>
        <dbReference type="Rhea" id="RHEA:12973"/>
        <dbReference type="ChEBI" id="CHEBI:30616"/>
        <dbReference type="ChEBI" id="CHEBI:456215"/>
        <dbReference type="ChEBI" id="CHEBI:456216"/>
        <dbReference type="EC" id="2.7.4.3"/>
    </reaction>
</comment>
<organism evidence="8 9">
    <name type="scientific">Sporothrix epigloea</name>
    <dbReference type="NCBI Taxonomy" id="1892477"/>
    <lineage>
        <taxon>Eukaryota</taxon>
        <taxon>Fungi</taxon>
        <taxon>Dikarya</taxon>
        <taxon>Ascomycota</taxon>
        <taxon>Pezizomycotina</taxon>
        <taxon>Sordariomycetes</taxon>
        <taxon>Sordariomycetidae</taxon>
        <taxon>Ophiostomatales</taxon>
        <taxon>Ophiostomataceae</taxon>
        <taxon>Sporothrix</taxon>
    </lineage>
</organism>
<keyword evidence="7" id="KW-0963">Cytoplasm</keyword>
<name>A0ABP0DKV4_9PEZI</name>
<feature type="region of interest" description="NMPbind" evidence="7">
    <location>
        <begin position="120"/>
        <end position="143"/>
    </location>
</feature>
<feature type="binding site" evidence="7">
    <location>
        <position position="87"/>
    </location>
    <ligand>
        <name>ATP</name>
        <dbReference type="ChEBI" id="CHEBI:30616"/>
    </ligand>
</feature>
<feature type="binding site" evidence="7">
    <location>
        <position position="88"/>
    </location>
    <ligand>
        <name>ATP</name>
        <dbReference type="ChEBI" id="CHEBI:30616"/>
    </ligand>
</feature>
<feature type="binding site" evidence="7">
    <location>
        <position position="86"/>
    </location>
    <ligand>
        <name>ATP</name>
        <dbReference type="ChEBI" id="CHEBI:30616"/>
    </ligand>
</feature>
<keyword evidence="3 7" id="KW-0808">Transferase</keyword>
<reference evidence="8 9" key="1">
    <citation type="submission" date="2024-01" db="EMBL/GenBank/DDBJ databases">
        <authorList>
            <person name="Allen C."/>
            <person name="Tagirdzhanova G."/>
        </authorList>
    </citation>
    <scope>NUCLEOTIDE SEQUENCE [LARGE SCALE GENOMIC DNA]</scope>
    <source>
        <strain evidence="8 9">CBS 119000</strain>
    </source>
</reference>
<keyword evidence="2 7" id="KW-0698">rRNA processing</keyword>
<evidence type="ECO:0000313" key="8">
    <source>
        <dbReference type="EMBL" id="CAK7267927.1"/>
    </source>
</evidence>
<feature type="binding site" evidence="7">
    <location>
        <position position="84"/>
    </location>
    <ligand>
        <name>ATP</name>
        <dbReference type="ChEBI" id="CHEBI:30616"/>
    </ligand>
</feature>
<comment type="subunit">
    <text evidence="7">Interacts with small ribosomal subunit protein uS11. Not a structural component of 43S pre-ribosomes, but transiently interacts with them by binding to uS11.</text>
</comment>
<keyword evidence="5 7" id="KW-0418">Kinase</keyword>
<accession>A0ABP0DKV4</accession>
<dbReference type="InterPro" id="IPR027417">
    <property type="entry name" value="P-loop_NTPase"/>
</dbReference>
<evidence type="ECO:0000256" key="2">
    <source>
        <dbReference type="ARBA" id="ARBA00022552"/>
    </source>
</evidence>
<keyword evidence="6 7" id="KW-0067">ATP-binding</keyword>
<dbReference type="Gene3D" id="3.40.50.300">
    <property type="entry name" value="P-loop containing nucleotide triphosphate hydrolases"/>
    <property type="match status" value="1"/>
</dbReference>
<gene>
    <name evidence="8" type="primary">FAP7</name>
    <name evidence="8" type="ORF">SEPCBS119000_002796</name>
</gene>
<keyword evidence="7" id="KW-0539">Nucleus</keyword>
<comment type="catalytic activity">
    <reaction evidence="7">
        <text>ATP + H2O = ADP + phosphate + H(+)</text>
        <dbReference type="Rhea" id="RHEA:13065"/>
        <dbReference type="ChEBI" id="CHEBI:15377"/>
        <dbReference type="ChEBI" id="CHEBI:15378"/>
        <dbReference type="ChEBI" id="CHEBI:30616"/>
        <dbReference type="ChEBI" id="CHEBI:43474"/>
        <dbReference type="ChEBI" id="CHEBI:456216"/>
    </reaction>
</comment>
<comment type="function">
    <text evidence="7">Broad-specificity nucleoside monophosphate (NMP) kinase that catalyzes the reversible transfer of the terminal phosphate group between nucleoside triphosphates and monophosphates. Has also ATPase activity. Involved in the late cytoplasmic maturation steps of the 40S ribosomal particles, specifically 18S rRNA maturation. While NMP activity is not required for ribosome maturation, ATPase activity is. Associates transiently with small ribosomal subunit protein uS11. ATP hydrolysis breaks the interaction with uS11. May temporarily remove uS11 from the ribosome to enable a conformational change of the ribosomal RNA that is needed for the final maturation step of the small ribosomal subunit. Its NMP activity may have a role in nuclear energy homeostasis.</text>
</comment>
<feature type="binding site" evidence="7">
    <location>
        <position position="89"/>
    </location>
    <ligand>
        <name>ATP</name>
        <dbReference type="ChEBI" id="CHEBI:30616"/>
    </ligand>
</feature>
<evidence type="ECO:0000256" key="5">
    <source>
        <dbReference type="ARBA" id="ARBA00022777"/>
    </source>
</evidence>
<evidence type="ECO:0000256" key="1">
    <source>
        <dbReference type="ARBA" id="ARBA00022517"/>
    </source>
</evidence>
<dbReference type="PANTHER" id="PTHR12595">
    <property type="entry name" value="POS9-ACTIVATING FACTOR FAP7-RELATED"/>
    <property type="match status" value="1"/>
</dbReference>
<evidence type="ECO:0000256" key="3">
    <source>
        <dbReference type="ARBA" id="ARBA00022679"/>
    </source>
</evidence>
<feature type="region of interest" description="LID" evidence="7">
    <location>
        <begin position="197"/>
        <end position="207"/>
    </location>
</feature>
<evidence type="ECO:0000256" key="4">
    <source>
        <dbReference type="ARBA" id="ARBA00022741"/>
    </source>
</evidence>
<dbReference type="InterPro" id="IPR020618">
    <property type="entry name" value="Adenyl_kinase_AK6"/>
</dbReference>
<evidence type="ECO:0000256" key="7">
    <source>
        <dbReference type="HAMAP-Rule" id="MF_03173"/>
    </source>
</evidence>
<dbReference type="SUPFAM" id="SSF52540">
    <property type="entry name" value="P-loop containing nucleoside triphosphate hydrolases"/>
    <property type="match status" value="1"/>
</dbReference>
<keyword evidence="1 7" id="KW-0690">Ribosome biogenesis</keyword>
<evidence type="ECO:0000313" key="9">
    <source>
        <dbReference type="Proteomes" id="UP001642502"/>
    </source>
</evidence>
<dbReference type="PANTHER" id="PTHR12595:SF0">
    <property type="entry name" value="ADENYLATE KINASE ISOENZYME 6"/>
    <property type="match status" value="1"/>
</dbReference>
<dbReference type="EC" id="2.7.4.3" evidence="7"/>
<dbReference type="Proteomes" id="UP001642502">
    <property type="component" value="Unassembled WGS sequence"/>
</dbReference>
<dbReference type="Pfam" id="PF13238">
    <property type="entry name" value="AAA_18"/>
    <property type="match status" value="1"/>
</dbReference>
<dbReference type="HAMAP" id="MF_00039">
    <property type="entry name" value="Adenylate_kinase_AK6"/>
    <property type="match status" value="1"/>
</dbReference>
<protein>
    <recommendedName>
        <fullName evidence="7">Adenylate kinase isoenzyme 6 homolog</fullName>
        <shortName evidence="7">AK6</shortName>
        <ecNumber evidence="7">2.7.4.3</ecNumber>
    </recommendedName>
    <alternativeName>
        <fullName evidence="7">Dual activity adenylate kinase/ATPase</fullName>
        <shortName evidence="7">AK/ATPase</shortName>
    </alternativeName>
</protein>
<feature type="binding site" evidence="7">
    <location>
        <position position="198"/>
    </location>
    <ligand>
        <name>ATP</name>
        <dbReference type="ChEBI" id="CHEBI:30616"/>
    </ligand>
</feature>
<comment type="caution">
    <text evidence="7">Lacks conserved residue(s) required for the propagation of feature annotation.</text>
</comment>
<dbReference type="GO" id="GO:0004017">
    <property type="term" value="F:AMP kinase activity"/>
    <property type="evidence" value="ECO:0007669"/>
    <property type="project" value="UniProtKB-EC"/>
</dbReference>
<keyword evidence="9" id="KW-1185">Reference proteome</keyword>